<accession>A0A919TSI0</accession>
<dbReference type="InterPro" id="IPR058880">
    <property type="entry name" value="PglZ_N"/>
</dbReference>
<dbReference type="Proteomes" id="UP000623608">
    <property type="component" value="Unassembled WGS sequence"/>
</dbReference>
<dbReference type="Pfam" id="PF08665">
    <property type="entry name" value="PglZ"/>
    <property type="match status" value="1"/>
</dbReference>
<evidence type="ECO:0000313" key="4">
    <source>
        <dbReference type="EMBL" id="GIF21393.1"/>
    </source>
</evidence>
<name>A0A919TSI0_9ACTN</name>
<dbReference type="Pfam" id="PF25861">
    <property type="entry name" value="PglZ_2nd"/>
    <property type="match status" value="1"/>
</dbReference>
<reference evidence="4" key="1">
    <citation type="submission" date="2021-01" db="EMBL/GenBank/DDBJ databases">
        <title>Whole genome shotgun sequence of Actinoplanes tereljensis NBRC 105297.</title>
        <authorList>
            <person name="Komaki H."/>
            <person name="Tamura T."/>
        </authorList>
    </citation>
    <scope>NUCLEOTIDE SEQUENCE</scope>
    <source>
        <strain evidence="4">NBRC 105297</strain>
    </source>
</reference>
<feature type="domain" description="Alkaline phosphatase-like protein PglZ second" evidence="1">
    <location>
        <begin position="167"/>
        <end position="315"/>
    </location>
</feature>
<keyword evidence="5" id="KW-1185">Reference proteome</keyword>
<dbReference type="InterPro" id="IPR047992">
    <property type="entry name" value="BREX_PglZ"/>
</dbReference>
<evidence type="ECO:0000259" key="1">
    <source>
        <dbReference type="Pfam" id="PF25861"/>
    </source>
</evidence>
<feature type="domain" description="Alkaline phosphatase-like protein PglZ C-terminal" evidence="3">
    <location>
        <begin position="786"/>
        <end position="885"/>
    </location>
</feature>
<dbReference type="InterPro" id="IPR058881">
    <property type="entry name" value="PglZ_2nd"/>
</dbReference>
<proteinExistence type="predicted"/>
<dbReference type="InterPro" id="IPR058882">
    <property type="entry name" value="PglZ_C"/>
</dbReference>
<dbReference type="NCBIfam" id="NF033446">
    <property type="entry name" value="BREX_PglZ_2"/>
    <property type="match status" value="1"/>
</dbReference>
<dbReference type="EMBL" id="BOMY01000028">
    <property type="protein sequence ID" value="GIF21393.1"/>
    <property type="molecule type" value="Genomic_DNA"/>
</dbReference>
<dbReference type="Pfam" id="PF25863">
    <property type="entry name" value="PglZ_C"/>
    <property type="match status" value="1"/>
</dbReference>
<sequence>MTQVQPDAIRRKVAAWLGEQDDAEAIALAAAPSWAGDPHLVIGDTRLRVVPCETPLAARAALHDRTGDERLVLLTELTDAQLGEGLLAHLSKQTVRRVDAWELVRQMFGGVSLDPTLPRTGNWVAAALGDHIPLDGWPAPPGTVLTRAHALSCLATTVLDIPHDRLDVAGLLQWTRDATAQMAFMALPAEVAKGLTDYLVDTAGQAAVPIMAAARAGHGFDAIPMGLLTAVLWPRSESAVAAVDLAVARTRLEPRFGGARLTSGQVEAFHDAAEAWVDRTVDSDDVHDRRQARQILRQAETIAAEIDITDHLGSSFLLPSGFVHRLRTFAEAVRAAVAAPPAPAAVIRAQSALGDVESHRAADRQRLEKARMALRLLRWLATAEAPPPDTLLDAVHRHVRVDGWVDRARLDLFAGDVDPIVGQAYRDLHRAVDNRRRRHDEQFAELLAVATMADQAPGALLRVEDVLDRVVQPIVDSGRRVLLLILDGMSMAAATELGESLARHGAWLELTRSGGPRTGIVAALPTVTQVSRCSLLSGRIAVGERRAERAAFMKRFPDGVLLHKGDLRTTSGEAVDPDVRAALEEPGRRVVAAVINTIDDALDRSEPGTIVWDTHTVPALPDLLTAAQDRVVIVVSDHGHVVDRGPEAIMRGSDSDENRWRPATEPAADGEIVVSGPRVALGDGTVVLPWREEIRYGPRKAGYHGGAAPAEAVIPLLVFTAGDEDALPGWAAAPIASPDWWREPLPVPVEQARVTAKPGKAPSAPQAAVLFEMPEPVTGTLPALPAENALITALLGSPLYRQRRGSRGVLPDERVAALLKTLLAGNGRATLDTLAARTRIPAHRIHGTVTALRKLLQVEGYPVVTVDADGTTVLLDQTLLVEQFGLVLP</sequence>
<gene>
    <name evidence="4" type="ORF">Ate02nite_41230</name>
</gene>
<dbReference type="SUPFAM" id="SSF53649">
    <property type="entry name" value="Alkaline phosphatase-like"/>
    <property type="match status" value="1"/>
</dbReference>
<dbReference type="RefSeq" id="WP_239147550.1">
    <property type="nucleotide sequence ID" value="NZ_BOMY01000028.1"/>
</dbReference>
<evidence type="ECO:0000259" key="3">
    <source>
        <dbReference type="Pfam" id="PF25863"/>
    </source>
</evidence>
<dbReference type="InterPro" id="IPR017850">
    <property type="entry name" value="Alkaline_phosphatase_core_sf"/>
</dbReference>
<evidence type="ECO:0000313" key="5">
    <source>
        <dbReference type="Proteomes" id="UP000623608"/>
    </source>
</evidence>
<evidence type="ECO:0008006" key="6">
    <source>
        <dbReference type="Google" id="ProtNLM"/>
    </source>
</evidence>
<evidence type="ECO:0000259" key="2">
    <source>
        <dbReference type="Pfam" id="PF25862"/>
    </source>
</evidence>
<protein>
    <recommendedName>
        <fullName evidence="6">PglZ domain-containing protein</fullName>
    </recommendedName>
</protein>
<dbReference type="Pfam" id="PF25862">
    <property type="entry name" value="PglZ_1st"/>
    <property type="match status" value="1"/>
</dbReference>
<feature type="domain" description="Alkaline phosphatase-like protein PglZ N-terminal" evidence="2">
    <location>
        <begin position="2"/>
        <end position="99"/>
    </location>
</feature>
<comment type="caution">
    <text evidence="4">The sequence shown here is derived from an EMBL/GenBank/DDBJ whole genome shotgun (WGS) entry which is preliminary data.</text>
</comment>
<organism evidence="4 5">
    <name type="scientific">Paractinoplanes tereljensis</name>
    <dbReference type="NCBI Taxonomy" id="571912"/>
    <lineage>
        <taxon>Bacteria</taxon>
        <taxon>Bacillati</taxon>
        <taxon>Actinomycetota</taxon>
        <taxon>Actinomycetes</taxon>
        <taxon>Micromonosporales</taxon>
        <taxon>Micromonosporaceae</taxon>
        <taxon>Paractinoplanes</taxon>
    </lineage>
</organism>
<dbReference type="AlphaFoldDB" id="A0A919TSI0"/>